<dbReference type="CDD" id="cd02248">
    <property type="entry name" value="Peptidase_C1A"/>
    <property type="match status" value="1"/>
</dbReference>
<accession>A0A830B591</accession>
<dbReference type="InterPro" id="IPR013128">
    <property type="entry name" value="Peptidase_C1A"/>
</dbReference>
<comment type="similarity">
    <text evidence="1">Belongs to the peptidase C1 family.</text>
</comment>
<dbReference type="SUPFAM" id="SSF54001">
    <property type="entry name" value="Cysteine proteinases"/>
    <property type="match status" value="1"/>
</dbReference>
<gene>
    <name evidence="4" type="ORF">PHJA_000192300</name>
</gene>
<evidence type="ECO:0000313" key="4">
    <source>
        <dbReference type="EMBL" id="GFP80489.1"/>
    </source>
</evidence>
<dbReference type="SMART" id="SM00645">
    <property type="entry name" value="Pept_C1"/>
    <property type="match status" value="1"/>
</dbReference>
<dbReference type="PANTHER" id="PTHR12411">
    <property type="entry name" value="CYSTEINE PROTEASE FAMILY C1-RELATED"/>
    <property type="match status" value="1"/>
</dbReference>
<dbReference type="PROSITE" id="PS00139">
    <property type="entry name" value="THIOL_PROTEASE_CYS"/>
    <property type="match status" value="1"/>
</dbReference>
<keyword evidence="2" id="KW-1015">Disulfide bond</keyword>
<dbReference type="InterPro" id="IPR000169">
    <property type="entry name" value="Pept_cys_AS"/>
</dbReference>
<evidence type="ECO:0000256" key="1">
    <source>
        <dbReference type="ARBA" id="ARBA00008455"/>
    </source>
</evidence>
<keyword evidence="5" id="KW-1185">Reference proteome</keyword>
<dbReference type="GO" id="GO:0006508">
    <property type="term" value="P:proteolysis"/>
    <property type="evidence" value="ECO:0007669"/>
    <property type="project" value="InterPro"/>
</dbReference>
<dbReference type="Proteomes" id="UP000653305">
    <property type="component" value="Unassembled WGS sequence"/>
</dbReference>
<sequence>MYEDVQSVPPSVDWRKKSAIGGFKDQGQCGGCWAFSAVAAVEGINQIKTNKLVSLSEQELVDCDIGKNNGCKGGLMDDAFKFIIKKGGITAEKNYPYKAKDGKCDLVKVNSPEVTIYGYEDMPENDEDAL</sequence>
<evidence type="ECO:0000313" key="5">
    <source>
        <dbReference type="Proteomes" id="UP000653305"/>
    </source>
</evidence>
<reference evidence="4" key="1">
    <citation type="submission" date="2020-07" db="EMBL/GenBank/DDBJ databases">
        <title>Ethylene signaling mediates host invasion by parasitic plants.</title>
        <authorList>
            <person name="Yoshida S."/>
        </authorList>
    </citation>
    <scope>NUCLEOTIDE SEQUENCE</scope>
    <source>
        <strain evidence="4">Okayama</strain>
    </source>
</reference>
<dbReference type="Gene3D" id="3.90.70.10">
    <property type="entry name" value="Cysteine proteinases"/>
    <property type="match status" value="1"/>
</dbReference>
<name>A0A830B591_9LAMI</name>
<dbReference type="InterPro" id="IPR000668">
    <property type="entry name" value="Peptidase_C1A_C"/>
</dbReference>
<dbReference type="AlphaFoldDB" id="A0A830B591"/>
<dbReference type="InterPro" id="IPR038765">
    <property type="entry name" value="Papain-like_cys_pep_sf"/>
</dbReference>
<dbReference type="InterPro" id="IPR039417">
    <property type="entry name" value="Peptidase_C1A_papain-like"/>
</dbReference>
<dbReference type="Pfam" id="PF00112">
    <property type="entry name" value="Peptidase_C1"/>
    <property type="match status" value="1"/>
</dbReference>
<organism evidence="4 5">
    <name type="scientific">Phtheirospermum japonicum</name>
    <dbReference type="NCBI Taxonomy" id="374723"/>
    <lineage>
        <taxon>Eukaryota</taxon>
        <taxon>Viridiplantae</taxon>
        <taxon>Streptophyta</taxon>
        <taxon>Embryophyta</taxon>
        <taxon>Tracheophyta</taxon>
        <taxon>Spermatophyta</taxon>
        <taxon>Magnoliopsida</taxon>
        <taxon>eudicotyledons</taxon>
        <taxon>Gunneridae</taxon>
        <taxon>Pentapetalae</taxon>
        <taxon>asterids</taxon>
        <taxon>lamiids</taxon>
        <taxon>Lamiales</taxon>
        <taxon>Orobanchaceae</taxon>
        <taxon>Orobanchaceae incertae sedis</taxon>
        <taxon>Phtheirospermum</taxon>
    </lineage>
</organism>
<comment type="caution">
    <text evidence="4">The sequence shown here is derived from an EMBL/GenBank/DDBJ whole genome shotgun (WGS) entry which is preliminary data.</text>
</comment>
<feature type="domain" description="Peptidase C1A papain C-terminal" evidence="3">
    <location>
        <begin position="8"/>
        <end position="130"/>
    </location>
</feature>
<dbReference type="EMBL" id="BMAC01000019">
    <property type="protein sequence ID" value="GFP80489.1"/>
    <property type="molecule type" value="Genomic_DNA"/>
</dbReference>
<evidence type="ECO:0000259" key="3">
    <source>
        <dbReference type="SMART" id="SM00645"/>
    </source>
</evidence>
<evidence type="ECO:0000256" key="2">
    <source>
        <dbReference type="ARBA" id="ARBA00023157"/>
    </source>
</evidence>
<dbReference type="GO" id="GO:0008234">
    <property type="term" value="F:cysteine-type peptidase activity"/>
    <property type="evidence" value="ECO:0007669"/>
    <property type="project" value="InterPro"/>
</dbReference>
<protein>
    <submittedName>
        <fullName evidence="4">Vignain</fullName>
    </submittedName>
</protein>
<proteinExistence type="inferred from homology"/>
<dbReference type="OrthoDB" id="10253408at2759"/>